<dbReference type="SMART" id="SM00271">
    <property type="entry name" value="DnaJ"/>
    <property type="match status" value="1"/>
</dbReference>
<gene>
    <name evidence="3" type="ORF">CALVIDRAFT_558966</name>
</gene>
<dbReference type="InterPro" id="IPR056453">
    <property type="entry name" value="HTH_DNAJC9"/>
</dbReference>
<feature type="domain" description="J" evidence="2">
    <location>
        <begin position="16"/>
        <end position="86"/>
    </location>
</feature>
<dbReference type="InterPro" id="IPR036869">
    <property type="entry name" value="J_dom_sf"/>
</dbReference>
<keyword evidence="4" id="KW-1185">Reference proteome</keyword>
<dbReference type="PROSITE" id="PS00636">
    <property type="entry name" value="DNAJ_1"/>
    <property type="match status" value="1"/>
</dbReference>
<evidence type="ECO:0000256" key="1">
    <source>
        <dbReference type="SAM" id="MobiDB-lite"/>
    </source>
</evidence>
<dbReference type="InterPro" id="IPR052594">
    <property type="entry name" value="J_domain-containing_protein"/>
</dbReference>
<dbReference type="AlphaFoldDB" id="A0A167FWQ1"/>
<feature type="region of interest" description="Disordered" evidence="1">
    <location>
        <begin position="269"/>
        <end position="344"/>
    </location>
</feature>
<dbReference type="SUPFAM" id="SSF46565">
    <property type="entry name" value="Chaperone J-domain"/>
    <property type="match status" value="1"/>
</dbReference>
<sequence length="344" mass="38653">MSSSVDAIFPDGEPDSLYTLLRLESTASTAQIRGAYRTLALVHHPDKHATKSDEEKAEQQLKFQQVGFAYAVLSDEKRRAKYDRTGSLEDGLDLDMGDEEGGWEAYFEQLFEEVTKQRLDEDKKLYQGGDEELDDLKQAYAQHEGNLPDILDSIPHSNYTDEPRLIARLKLLIASGDLPKFPKWDKTVSDKAASRERKRQGKAEEAEAEEMAKELGVWDEFYGSGKKGKRQGKVKKGETKENEEDTSALQALILKKRQTAGSFLDNLAAKYAEPEKKSKGKGKKRAGAEVEEDESPTKKVKKDVHDELDEMDDEAFRKLQDGMFGKGKQTEAASGKAGKRKARR</sequence>
<organism evidence="3 4">
    <name type="scientific">Calocera viscosa (strain TUFC12733)</name>
    <dbReference type="NCBI Taxonomy" id="1330018"/>
    <lineage>
        <taxon>Eukaryota</taxon>
        <taxon>Fungi</taxon>
        <taxon>Dikarya</taxon>
        <taxon>Basidiomycota</taxon>
        <taxon>Agaricomycotina</taxon>
        <taxon>Dacrymycetes</taxon>
        <taxon>Dacrymycetales</taxon>
        <taxon>Dacrymycetaceae</taxon>
        <taxon>Calocera</taxon>
    </lineage>
</organism>
<reference evidence="3 4" key="1">
    <citation type="journal article" date="2016" name="Mol. Biol. Evol.">
        <title>Comparative Genomics of Early-Diverging Mushroom-Forming Fungi Provides Insights into the Origins of Lignocellulose Decay Capabilities.</title>
        <authorList>
            <person name="Nagy L.G."/>
            <person name="Riley R."/>
            <person name="Tritt A."/>
            <person name="Adam C."/>
            <person name="Daum C."/>
            <person name="Floudas D."/>
            <person name="Sun H."/>
            <person name="Yadav J.S."/>
            <person name="Pangilinan J."/>
            <person name="Larsson K.H."/>
            <person name="Matsuura K."/>
            <person name="Barry K."/>
            <person name="Labutti K."/>
            <person name="Kuo R."/>
            <person name="Ohm R.A."/>
            <person name="Bhattacharya S.S."/>
            <person name="Shirouzu T."/>
            <person name="Yoshinaga Y."/>
            <person name="Martin F.M."/>
            <person name="Grigoriev I.V."/>
            <person name="Hibbett D.S."/>
        </authorList>
    </citation>
    <scope>NUCLEOTIDE SEQUENCE [LARGE SCALE GENOMIC DNA]</scope>
    <source>
        <strain evidence="3 4">TUFC12733</strain>
    </source>
</reference>
<dbReference type="Pfam" id="PF23302">
    <property type="entry name" value="HTH_DNAJC9"/>
    <property type="match status" value="1"/>
</dbReference>
<dbReference type="PRINTS" id="PR00625">
    <property type="entry name" value="JDOMAIN"/>
</dbReference>
<proteinExistence type="predicted"/>
<dbReference type="OrthoDB" id="110024at2759"/>
<dbReference type="Gene3D" id="1.10.287.110">
    <property type="entry name" value="DnaJ domain"/>
    <property type="match status" value="1"/>
</dbReference>
<feature type="region of interest" description="Disordered" evidence="1">
    <location>
        <begin position="222"/>
        <end position="246"/>
    </location>
</feature>
<accession>A0A167FWQ1</accession>
<dbReference type="CDD" id="cd06257">
    <property type="entry name" value="DnaJ"/>
    <property type="match status" value="1"/>
</dbReference>
<dbReference type="GO" id="GO:0005737">
    <property type="term" value="C:cytoplasm"/>
    <property type="evidence" value="ECO:0007669"/>
    <property type="project" value="TreeGrafter"/>
</dbReference>
<dbReference type="PANTHER" id="PTHR44144:SF1">
    <property type="entry name" value="DNAJ HOMOLOG SUBFAMILY C MEMBER 9"/>
    <property type="match status" value="1"/>
</dbReference>
<evidence type="ECO:0000313" key="4">
    <source>
        <dbReference type="Proteomes" id="UP000076738"/>
    </source>
</evidence>
<name>A0A167FWQ1_CALVF</name>
<dbReference type="EMBL" id="KV417359">
    <property type="protein sequence ID" value="KZO89926.1"/>
    <property type="molecule type" value="Genomic_DNA"/>
</dbReference>
<feature type="region of interest" description="Disordered" evidence="1">
    <location>
        <begin position="189"/>
        <end position="210"/>
    </location>
</feature>
<dbReference type="InterPro" id="IPR018253">
    <property type="entry name" value="DnaJ_domain_CS"/>
</dbReference>
<dbReference type="STRING" id="1330018.A0A167FWQ1"/>
<dbReference type="PROSITE" id="PS50076">
    <property type="entry name" value="DNAJ_2"/>
    <property type="match status" value="1"/>
</dbReference>
<dbReference type="PANTHER" id="PTHR44144">
    <property type="entry name" value="DNAJ HOMOLOG SUBFAMILY C MEMBER 9"/>
    <property type="match status" value="1"/>
</dbReference>
<protein>
    <submittedName>
        <fullName evidence="3">DnaJ-domain-containing protein</fullName>
    </submittedName>
</protein>
<dbReference type="InterPro" id="IPR001623">
    <property type="entry name" value="DnaJ_domain"/>
</dbReference>
<dbReference type="Proteomes" id="UP000076738">
    <property type="component" value="Unassembled WGS sequence"/>
</dbReference>
<evidence type="ECO:0000313" key="3">
    <source>
        <dbReference type="EMBL" id="KZO89926.1"/>
    </source>
</evidence>
<dbReference type="GO" id="GO:0005634">
    <property type="term" value="C:nucleus"/>
    <property type="evidence" value="ECO:0007669"/>
    <property type="project" value="TreeGrafter"/>
</dbReference>
<dbReference type="Pfam" id="PF00226">
    <property type="entry name" value="DnaJ"/>
    <property type="match status" value="1"/>
</dbReference>
<evidence type="ECO:0000259" key="2">
    <source>
        <dbReference type="PROSITE" id="PS50076"/>
    </source>
</evidence>
<dbReference type="GO" id="GO:0031072">
    <property type="term" value="F:heat shock protein binding"/>
    <property type="evidence" value="ECO:0007669"/>
    <property type="project" value="TreeGrafter"/>
</dbReference>